<name>A0A286H334_9PROT</name>
<evidence type="ECO:0000313" key="1">
    <source>
        <dbReference type="EMBL" id="SOE01694.1"/>
    </source>
</evidence>
<sequence length="131" mass="14423">MDDDYLEGRPRRAVNAALEALLGNSYVTAPQFIQHMDGVVAEEARVLYGRFVGEVDPRELVDLARMASATRARYVGTALAMTQAKSPPGKPEIEELRELRERADELDRALDTIKRAAAEGLITLKGLAADR</sequence>
<dbReference type="AlphaFoldDB" id="A0A286H334"/>
<gene>
    <name evidence="1" type="ORF">SAMN05421508_1229</name>
</gene>
<reference evidence="1 2" key="1">
    <citation type="submission" date="2017-09" db="EMBL/GenBank/DDBJ databases">
        <authorList>
            <person name="Ehlers B."/>
            <person name="Leendertz F.H."/>
        </authorList>
    </citation>
    <scope>NUCLEOTIDE SEQUENCE [LARGE SCALE GENOMIC DNA]</scope>
    <source>
        <strain evidence="1 2">USBA 140</strain>
    </source>
</reference>
<organism evidence="1 2">
    <name type="scientific">Caenispirillum bisanense</name>
    <dbReference type="NCBI Taxonomy" id="414052"/>
    <lineage>
        <taxon>Bacteria</taxon>
        <taxon>Pseudomonadati</taxon>
        <taxon>Pseudomonadota</taxon>
        <taxon>Alphaproteobacteria</taxon>
        <taxon>Rhodospirillales</taxon>
        <taxon>Novispirillaceae</taxon>
        <taxon>Caenispirillum</taxon>
    </lineage>
</organism>
<dbReference type="RefSeq" id="WP_097281761.1">
    <property type="nucleotide sequence ID" value="NZ_OCNJ01000022.1"/>
</dbReference>
<dbReference type="OrthoDB" id="9815002at2"/>
<evidence type="ECO:0000313" key="2">
    <source>
        <dbReference type="Proteomes" id="UP000219621"/>
    </source>
</evidence>
<dbReference type="Proteomes" id="UP000219621">
    <property type="component" value="Unassembled WGS sequence"/>
</dbReference>
<keyword evidence="2" id="KW-1185">Reference proteome</keyword>
<accession>A0A286H334</accession>
<dbReference type="EMBL" id="OCNJ01000022">
    <property type="protein sequence ID" value="SOE01694.1"/>
    <property type="molecule type" value="Genomic_DNA"/>
</dbReference>
<protein>
    <submittedName>
        <fullName evidence="1">Uncharacterized protein</fullName>
    </submittedName>
</protein>
<proteinExistence type="predicted"/>